<feature type="compositionally biased region" description="Polar residues" evidence="2">
    <location>
        <begin position="1"/>
        <end position="19"/>
    </location>
</feature>
<name>A0ABR2UV36_9PEZI</name>
<evidence type="ECO:0000256" key="2">
    <source>
        <dbReference type="SAM" id="MobiDB-lite"/>
    </source>
</evidence>
<sequence length="1586" mass="177296">MADPSQLPSWYESGSTPDPSSGLRIPSLPYPGRRGSAPGALKSRFGHFRRLSSFDNSKTFDSTDDLKGPTGLNLLYEPSEPRFDIIFVHGLGGGSRKTWSASADLFWPKQWLPYEIGFKHARIHSFGYDADWSRAQPSNLTVHDFGQALLSDISNSPHLKKNLHLPIVFVAHSMGGLVVKKAYLLATRDPLYLGTASRIHSLYFLGTPHRGADSAQLLSSILSLKGTKAFVKDLVPGSGTLQAINDEFRHVCKEIQVWSFFEGAPTSGGPTHVTIVDKDSAVLDLPGERKRYLYADHRNICKYASPDDPNYITLLRCLQTTVDEIEMHFATQRQVDHKSQMKLISKAFENAQKPEGDLLAVLDKRHEKSCVWLTGNVDFHLWLGDIEEDDTDLGPLDVRPPHNRILWISGPPGSGKSVLAGHVINYVEDFNSIDCAYFFFKRSSKATITQLLLSLAFQMAEANFEVRMTFLAMIEDGNALNSQDHSIIWNSLFLGVLLKIKFPQPQVWVIDALDECVSRQLPALIQMLSKIDPAVPLKIFLTSRPSDQIERLFNQENVNRYELHTGGAESLDDISAFLHSRLPDTAPPGGKKQSANVKIMHEVLEKSNGIFLWASLIVGRLEETHTVEKMQEVLNQVPSEMNGLYQQVLESIKSSSSAQLAHCILKWVVCSPQPLSTAELEQGVRLDINQTLRASDKLPHICGNLITVDSGSRMRLMHQTVKDFLISSASGVYINGPETHARLASTCLEYLNDEQFTPHRPRRQGVSIVANVSAFDDYAFNNFSYHLAHCSMSTSATENLSLLAGFANGNWLTWIERIAKFGRLSPFQMAIENLRTYLVRYANDHSPLEPEHQMLSRLVDDFARLVAIFGPILINTPSSISKLIPIICPTGSLFHQKFGKQTRQKLICNFNELWDERLSCLPSSSRILSVACNDQYLALGSANGTIRLHRASTFELVTILQQGEPVRRLTLGNISNVLLSGSPRKLISWDLPRARRWSIQFTETPLSLCLNSDESKILVPIRTGVVLTFRTSDGKALASIPIQDESSSSDSDDSTLGPNRGRIAAHLVRLSPELDIMGVSFRNTHLTLCYIESDDRIGVFEKEGYEGQRIAPQILDIVFSSRKDLSLAATAYQDGELVTFDPFTRQQRAMYNLHCHTLASSPDGRTLGAGDNDGVVSLFQFETLRLTYRISTLDERIMGIVFASSNIRLFDIRGNGCNVWEPSVLIRAHLADDSSSNPEEPNMPVQEAKYTRHFEYGKAITKITQAGNSNYLFCGREDGTITYHDIRSGRKLDELRFHARTVEIQHLEWHAKTQTLFSVDASGRCLATRFSASSSGQLQQKRHVFDHRAASTVRQAIMNEDASSYLLSTNDGEELWDTKIENFVTFRNSSASAQWLAHPTDTSRLLLIDGGKVSIFLWKGLTRGAINSGGVEINQTGRSSPSTTSIWFSHRGMASIVTIDRDQLTSTSTIYSLNFTPSQHQTSESALNWCVLASMPEVKVVLGIHHSALYFLNRQGWICSLNTKSLPFPKSYTQHFFIPPFWQIGSELVCRVLSSKNFAFAFRDELVVFSSFLELEEKVALVNIKK</sequence>
<dbReference type="InterPro" id="IPR027417">
    <property type="entry name" value="P-loop_NTPase"/>
</dbReference>
<dbReference type="Gene3D" id="2.130.10.10">
    <property type="entry name" value="YVTN repeat-like/Quinoprotein amine dehydrogenase"/>
    <property type="match status" value="3"/>
</dbReference>
<dbReference type="Gene3D" id="3.40.50.300">
    <property type="entry name" value="P-loop containing nucleotide triphosphate hydrolases"/>
    <property type="match status" value="1"/>
</dbReference>
<dbReference type="InterPro" id="IPR029058">
    <property type="entry name" value="AB_hydrolase_fold"/>
</dbReference>
<dbReference type="PANTHER" id="PTHR10039">
    <property type="entry name" value="AMELOGENIN"/>
    <property type="match status" value="1"/>
</dbReference>
<dbReference type="SMART" id="SM00320">
    <property type="entry name" value="WD40"/>
    <property type="match status" value="4"/>
</dbReference>
<dbReference type="InterPro" id="IPR001680">
    <property type="entry name" value="WD40_rpt"/>
</dbReference>
<dbReference type="Gene3D" id="3.40.50.1820">
    <property type="entry name" value="alpha/beta hydrolase"/>
    <property type="match status" value="1"/>
</dbReference>
<keyword evidence="1" id="KW-0677">Repeat</keyword>
<dbReference type="InterPro" id="IPR056884">
    <property type="entry name" value="NPHP3-like_N"/>
</dbReference>
<reference evidence="5 6" key="1">
    <citation type="journal article" date="2024" name="J. Plant Pathol.">
        <title>Sequence and assembly of the genome of Seiridium unicorne, isolate CBS 538.82, causal agent of cypress canker disease.</title>
        <authorList>
            <person name="Scali E."/>
            <person name="Rocca G.D."/>
            <person name="Danti R."/>
            <person name="Garbelotto M."/>
            <person name="Barberini S."/>
            <person name="Baroncelli R."/>
            <person name="Emiliani G."/>
        </authorList>
    </citation>
    <scope>NUCLEOTIDE SEQUENCE [LARGE SCALE GENOMIC DNA]</scope>
    <source>
        <strain evidence="5 6">BM-138-508</strain>
    </source>
</reference>
<dbReference type="InterPro" id="IPR015943">
    <property type="entry name" value="WD40/YVTN_repeat-like_dom_sf"/>
</dbReference>
<feature type="domain" description="GPI inositol-deacylase winged helix" evidence="3">
    <location>
        <begin position="656"/>
        <end position="728"/>
    </location>
</feature>
<dbReference type="InterPro" id="IPR011047">
    <property type="entry name" value="Quinoprotein_ADH-like_sf"/>
</dbReference>
<proteinExistence type="predicted"/>
<dbReference type="SUPFAM" id="SSF52540">
    <property type="entry name" value="P-loop containing nucleoside triphosphate hydrolases"/>
    <property type="match status" value="1"/>
</dbReference>
<evidence type="ECO:0000259" key="4">
    <source>
        <dbReference type="Pfam" id="PF24883"/>
    </source>
</evidence>
<dbReference type="PANTHER" id="PTHR10039:SF16">
    <property type="entry name" value="GPI INOSITOL-DEACYLASE"/>
    <property type="match status" value="1"/>
</dbReference>
<dbReference type="Proteomes" id="UP001408356">
    <property type="component" value="Unassembled WGS sequence"/>
</dbReference>
<evidence type="ECO:0000313" key="6">
    <source>
        <dbReference type="Proteomes" id="UP001408356"/>
    </source>
</evidence>
<dbReference type="SUPFAM" id="SSF63829">
    <property type="entry name" value="Calcium-dependent phosphotriesterase"/>
    <property type="match status" value="1"/>
</dbReference>
<organism evidence="5 6">
    <name type="scientific">Seiridium unicorne</name>
    <dbReference type="NCBI Taxonomy" id="138068"/>
    <lineage>
        <taxon>Eukaryota</taxon>
        <taxon>Fungi</taxon>
        <taxon>Dikarya</taxon>
        <taxon>Ascomycota</taxon>
        <taxon>Pezizomycotina</taxon>
        <taxon>Sordariomycetes</taxon>
        <taxon>Xylariomycetidae</taxon>
        <taxon>Amphisphaeriales</taxon>
        <taxon>Sporocadaceae</taxon>
        <taxon>Seiridium</taxon>
    </lineage>
</organism>
<dbReference type="InterPro" id="IPR054471">
    <property type="entry name" value="GPIID_WHD"/>
</dbReference>
<evidence type="ECO:0000313" key="5">
    <source>
        <dbReference type="EMBL" id="KAK9418518.1"/>
    </source>
</evidence>
<evidence type="ECO:0000259" key="3">
    <source>
        <dbReference type="Pfam" id="PF22939"/>
    </source>
</evidence>
<feature type="domain" description="Nephrocystin 3-like N-terminal" evidence="4">
    <location>
        <begin position="400"/>
        <end position="544"/>
    </location>
</feature>
<dbReference type="EMBL" id="JARVKF010000374">
    <property type="protein sequence ID" value="KAK9418518.1"/>
    <property type="molecule type" value="Genomic_DNA"/>
</dbReference>
<comment type="caution">
    <text evidence="5">The sequence shown here is derived from an EMBL/GenBank/DDBJ whole genome shotgun (WGS) entry which is preliminary data.</text>
</comment>
<dbReference type="Pfam" id="PF24883">
    <property type="entry name" value="NPHP3_N"/>
    <property type="match status" value="1"/>
</dbReference>
<dbReference type="Pfam" id="PF22939">
    <property type="entry name" value="WHD_GPIID"/>
    <property type="match status" value="1"/>
</dbReference>
<dbReference type="SUPFAM" id="SSF50998">
    <property type="entry name" value="Quinoprotein alcohol dehydrogenase-like"/>
    <property type="match status" value="1"/>
</dbReference>
<accession>A0ABR2UV36</accession>
<gene>
    <name evidence="5" type="ORF">SUNI508_08006</name>
</gene>
<feature type="region of interest" description="Disordered" evidence="2">
    <location>
        <begin position="1"/>
        <end position="32"/>
    </location>
</feature>
<dbReference type="SUPFAM" id="SSF53474">
    <property type="entry name" value="alpha/beta-Hydrolases"/>
    <property type="match status" value="1"/>
</dbReference>
<protein>
    <submittedName>
        <fullName evidence="5">GPI inositol-deacylase</fullName>
    </submittedName>
</protein>
<evidence type="ECO:0000256" key="1">
    <source>
        <dbReference type="ARBA" id="ARBA00022737"/>
    </source>
</evidence>
<keyword evidence="6" id="KW-1185">Reference proteome</keyword>